<keyword evidence="5" id="KW-0276">Fatty acid metabolism</keyword>
<reference evidence="17 18" key="1">
    <citation type="submission" date="2018-01" db="EMBL/GenBank/DDBJ databases">
        <title>Genome sequence of a Cantenovulum-like bacteria.</title>
        <authorList>
            <person name="Tan W.R."/>
            <person name="Lau N.-S."/>
            <person name="Go F."/>
            <person name="Amirul A.-A.A."/>
        </authorList>
    </citation>
    <scope>NUCLEOTIDE SEQUENCE [LARGE SCALE GENOMIC DNA]</scope>
    <source>
        <strain evidence="17 18">CCB-QB4</strain>
    </source>
</reference>
<evidence type="ECO:0000313" key="18">
    <source>
        <dbReference type="Proteomes" id="UP000244441"/>
    </source>
</evidence>
<keyword evidence="12" id="KW-0511">Multifunctional enzyme</keyword>
<dbReference type="InterPro" id="IPR012799">
    <property type="entry name" value="FadB"/>
</dbReference>
<keyword evidence="7" id="KW-0560">Oxidoreductase</keyword>
<accession>A0A2S0VQM2</accession>
<dbReference type="OrthoDB" id="5389341at2"/>
<dbReference type="GO" id="GO:0004300">
    <property type="term" value="F:enoyl-CoA hydratase activity"/>
    <property type="evidence" value="ECO:0007669"/>
    <property type="project" value="UniProtKB-EC"/>
</dbReference>
<keyword evidence="8" id="KW-0520">NAD</keyword>
<evidence type="ECO:0000256" key="1">
    <source>
        <dbReference type="ARBA" id="ARBA00005005"/>
    </source>
</evidence>
<protein>
    <recommendedName>
        <fullName evidence="4">enoyl-CoA hydratase</fullName>
        <ecNumber evidence="4">4.2.1.17</ecNumber>
    </recommendedName>
</protein>
<dbReference type="SUPFAM" id="SSF52096">
    <property type="entry name" value="ClpP/crotonase"/>
    <property type="match status" value="1"/>
</dbReference>
<dbReference type="Gene3D" id="3.40.50.720">
    <property type="entry name" value="NAD(P)-binding Rossmann-like Domain"/>
    <property type="match status" value="1"/>
</dbReference>
<dbReference type="EC" id="4.2.1.17" evidence="4"/>
<dbReference type="PANTHER" id="PTHR43612:SF3">
    <property type="entry name" value="TRIFUNCTIONAL ENZYME SUBUNIT ALPHA, MITOCHONDRIAL"/>
    <property type="match status" value="1"/>
</dbReference>
<evidence type="ECO:0000313" key="17">
    <source>
        <dbReference type="EMBL" id="AWB66515.1"/>
    </source>
</evidence>
<keyword evidence="6" id="KW-0442">Lipid degradation</keyword>
<dbReference type="PROSITE" id="PS00067">
    <property type="entry name" value="3HCDH"/>
    <property type="match status" value="1"/>
</dbReference>
<evidence type="ECO:0000256" key="6">
    <source>
        <dbReference type="ARBA" id="ARBA00022963"/>
    </source>
</evidence>
<evidence type="ECO:0000256" key="4">
    <source>
        <dbReference type="ARBA" id="ARBA00012076"/>
    </source>
</evidence>
<evidence type="ECO:0000259" key="16">
    <source>
        <dbReference type="Pfam" id="PF02737"/>
    </source>
</evidence>
<evidence type="ECO:0000256" key="9">
    <source>
        <dbReference type="ARBA" id="ARBA00023098"/>
    </source>
</evidence>
<dbReference type="NCBIfam" id="TIGR02437">
    <property type="entry name" value="FadB"/>
    <property type="match status" value="1"/>
</dbReference>
<dbReference type="Proteomes" id="UP000244441">
    <property type="component" value="Chromosome"/>
</dbReference>
<dbReference type="Pfam" id="PF02737">
    <property type="entry name" value="3HCDH_N"/>
    <property type="match status" value="1"/>
</dbReference>
<dbReference type="EMBL" id="CP026604">
    <property type="protein sequence ID" value="AWB66515.1"/>
    <property type="molecule type" value="Genomic_DNA"/>
</dbReference>
<feature type="domain" description="3-hydroxyacyl-CoA dehydrogenase NAD binding" evidence="16">
    <location>
        <begin position="316"/>
        <end position="494"/>
    </location>
</feature>
<dbReference type="SUPFAM" id="SSF51735">
    <property type="entry name" value="NAD(P)-binding Rossmann-fold domains"/>
    <property type="match status" value="1"/>
</dbReference>
<dbReference type="KEGG" id="cate:C2869_08780"/>
<dbReference type="GO" id="GO:0004165">
    <property type="term" value="F:delta(3)-delta(2)-enoyl-CoA isomerase activity"/>
    <property type="evidence" value="ECO:0007669"/>
    <property type="project" value="InterPro"/>
</dbReference>
<comment type="similarity">
    <text evidence="2">In the central section; belongs to the 3-hydroxyacyl-CoA dehydrogenase family.</text>
</comment>
<evidence type="ECO:0000256" key="13">
    <source>
        <dbReference type="ARBA" id="ARBA00049556"/>
    </source>
</evidence>
<comment type="catalytic activity">
    <reaction evidence="13">
        <text>a (3S)-3-hydroxyacyl-CoA + NAD(+) = a 3-oxoacyl-CoA + NADH + H(+)</text>
        <dbReference type="Rhea" id="RHEA:22432"/>
        <dbReference type="ChEBI" id="CHEBI:15378"/>
        <dbReference type="ChEBI" id="CHEBI:57318"/>
        <dbReference type="ChEBI" id="CHEBI:57540"/>
        <dbReference type="ChEBI" id="CHEBI:57945"/>
        <dbReference type="ChEBI" id="CHEBI:90726"/>
        <dbReference type="EC" id="1.1.1.35"/>
    </reaction>
</comment>
<feature type="domain" description="3-hydroxyacyl-CoA dehydrogenase C-terminal" evidence="15">
    <location>
        <begin position="496"/>
        <end position="592"/>
    </location>
</feature>
<evidence type="ECO:0000256" key="14">
    <source>
        <dbReference type="RuleBase" id="RU003707"/>
    </source>
</evidence>
<dbReference type="UniPathway" id="UPA00659"/>
<dbReference type="InterPro" id="IPR036291">
    <property type="entry name" value="NAD(P)-bd_dom_sf"/>
</dbReference>
<dbReference type="NCBIfam" id="NF008727">
    <property type="entry name" value="PRK11730.1"/>
    <property type="match status" value="1"/>
</dbReference>
<dbReference type="GO" id="GO:0006635">
    <property type="term" value="P:fatty acid beta-oxidation"/>
    <property type="evidence" value="ECO:0007669"/>
    <property type="project" value="UniProtKB-UniPathway"/>
</dbReference>
<dbReference type="InterPro" id="IPR050136">
    <property type="entry name" value="FA_oxidation_alpha_subunit"/>
</dbReference>
<evidence type="ECO:0000256" key="3">
    <source>
        <dbReference type="ARBA" id="ARBA00008750"/>
    </source>
</evidence>
<dbReference type="SUPFAM" id="SSF48179">
    <property type="entry name" value="6-phosphogluconate dehydrogenase C-terminal domain-like"/>
    <property type="match status" value="2"/>
</dbReference>
<dbReference type="InterPro" id="IPR018376">
    <property type="entry name" value="Enoyl-CoA_hyd/isom_CS"/>
</dbReference>
<dbReference type="GO" id="GO:0016509">
    <property type="term" value="F:long-chain (3S)-3-hydroxyacyl-CoA dehydrogenase (NAD+) activity"/>
    <property type="evidence" value="ECO:0007669"/>
    <property type="project" value="TreeGrafter"/>
</dbReference>
<dbReference type="RefSeq" id="WP_108602578.1">
    <property type="nucleotide sequence ID" value="NZ_CP026604.1"/>
</dbReference>
<dbReference type="PROSITE" id="PS00166">
    <property type="entry name" value="ENOYL_COA_HYDRATASE"/>
    <property type="match status" value="1"/>
</dbReference>
<evidence type="ECO:0000256" key="12">
    <source>
        <dbReference type="ARBA" id="ARBA00023268"/>
    </source>
</evidence>
<dbReference type="PANTHER" id="PTHR43612">
    <property type="entry name" value="TRIFUNCTIONAL ENZYME SUBUNIT ALPHA"/>
    <property type="match status" value="1"/>
</dbReference>
<sequence length="716" mass="78049">MIYQGESLTCQIVETGIAELRLDCPGSVNKFDRQTLNEFKSCIEALNQTSGIQALLLVSSKPAFIVGADITEFIGTFQLADDELLQWIKNATDIFDALEDLPFATISAINGFALGGGCETILATDYRVADTTARIGLPEVKLGIMPGFGGTVRLSRLTGADNAMEWITTGKDHKAADCLKVGLVDAVVAPEHLHQAALDIARNVVNGEFDWQAKRAPKLTPLTLSRIEREMSFNLAKAMVFGKVGKHYPAPFAAIDAIEKGATLDRAGAMAIENQIFAKLAKSKEATAQVGIFLADQLVKGKAKKVSKQAKDIKQAAVLGAGIMGGGIAYQSAYKGTPITMKDVNQAALDLGLNEAAKLLTKQVERGRATPSQMAEVLNNIVPSLSYDAIKDVDIVVEAVTENPKVKKLVLAETEQHIQESCVLTSNTSTISINELAKALKRPEQFCGMHFFNPVHRMPLVEIIRGEQTSDETISTVVAYAQKLGKTPIVVNDCPGFLVNRVLFPYFAGFNQLIVDGADFQQVDKVMEKVFGWPMGPAYLLDVVGIDTVVHAQQVMAAGFPERMALPEVNIAKHLYDAGLYGQKNKQGFYRYETDKKGKPKKTIDLEVVQLLDDVCQEPSSFSDEQIIARLMVPMINEMVRCLEEGIVASPEEADMAVIYGLGFPPFRGGIFRYLQTLGLKQYIATADELADLGEIYQVTQGLRDNASLQQNYLGQ</sequence>
<evidence type="ECO:0000256" key="2">
    <source>
        <dbReference type="ARBA" id="ARBA00007005"/>
    </source>
</evidence>
<proteinExistence type="inferred from homology"/>
<gene>
    <name evidence="17" type="ORF">C2869_08780</name>
</gene>
<dbReference type="InterPro" id="IPR029045">
    <property type="entry name" value="ClpP/crotonase-like_dom_sf"/>
</dbReference>
<evidence type="ECO:0000256" key="5">
    <source>
        <dbReference type="ARBA" id="ARBA00022832"/>
    </source>
</evidence>
<evidence type="ECO:0000256" key="8">
    <source>
        <dbReference type="ARBA" id="ARBA00023027"/>
    </source>
</evidence>
<keyword evidence="18" id="KW-1185">Reference proteome</keyword>
<dbReference type="InterPro" id="IPR001753">
    <property type="entry name" value="Enoyl-CoA_hydra/iso"/>
</dbReference>
<dbReference type="GO" id="GO:0008692">
    <property type="term" value="F:3-hydroxybutyryl-CoA epimerase activity"/>
    <property type="evidence" value="ECO:0007669"/>
    <property type="project" value="InterPro"/>
</dbReference>
<dbReference type="InterPro" id="IPR006108">
    <property type="entry name" value="3HC_DH_C"/>
</dbReference>
<dbReference type="InterPro" id="IPR006176">
    <property type="entry name" value="3-OHacyl-CoA_DH_NAD-bd"/>
</dbReference>
<dbReference type="Gene3D" id="1.10.1040.50">
    <property type="match status" value="1"/>
</dbReference>
<dbReference type="AlphaFoldDB" id="A0A2S0VQM2"/>
<feature type="domain" description="3-hydroxyacyl-CoA dehydrogenase C-terminal" evidence="15">
    <location>
        <begin position="627"/>
        <end position="682"/>
    </location>
</feature>
<dbReference type="CDD" id="cd06558">
    <property type="entry name" value="crotonase-like"/>
    <property type="match status" value="1"/>
</dbReference>
<name>A0A2S0VQM2_9ALTE</name>
<keyword evidence="9" id="KW-0443">Lipid metabolism</keyword>
<dbReference type="GO" id="GO:0070403">
    <property type="term" value="F:NAD+ binding"/>
    <property type="evidence" value="ECO:0007669"/>
    <property type="project" value="InterPro"/>
</dbReference>
<evidence type="ECO:0000259" key="15">
    <source>
        <dbReference type="Pfam" id="PF00725"/>
    </source>
</evidence>
<evidence type="ECO:0000256" key="7">
    <source>
        <dbReference type="ARBA" id="ARBA00023002"/>
    </source>
</evidence>
<keyword evidence="11" id="KW-0456">Lyase</keyword>
<keyword evidence="10" id="KW-0413">Isomerase</keyword>
<comment type="pathway">
    <text evidence="1">Lipid metabolism; fatty acid beta-oxidation.</text>
</comment>
<dbReference type="InterPro" id="IPR006180">
    <property type="entry name" value="3-OHacyl-CoA_DH_CS"/>
</dbReference>
<dbReference type="InterPro" id="IPR008927">
    <property type="entry name" value="6-PGluconate_DH-like_C_sf"/>
</dbReference>
<comment type="similarity">
    <text evidence="14">Belongs to the enoyl-CoA hydratase/isomerase family.</text>
</comment>
<evidence type="ECO:0000256" key="11">
    <source>
        <dbReference type="ARBA" id="ARBA00023239"/>
    </source>
</evidence>
<dbReference type="Pfam" id="PF00725">
    <property type="entry name" value="3HCDH"/>
    <property type="match status" value="2"/>
</dbReference>
<organism evidence="17 18">
    <name type="scientific">Saccharobesus litoralis</name>
    <dbReference type="NCBI Taxonomy" id="2172099"/>
    <lineage>
        <taxon>Bacteria</taxon>
        <taxon>Pseudomonadati</taxon>
        <taxon>Pseudomonadota</taxon>
        <taxon>Gammaproteobacteria</taxon>
        <taxon>Alteromonadales</taxon>
        <taxon>Alteromonadaceae</taxon>
        <taxon>Saccharobesus</taxon>
    </lineage>
</organism>
<evidence type="ECO:0000256" key="10">
    <source>
        <dbReference type="ARBA" id="ARBA00023235"/>
    </source>
</evidence>
<dbReference type="Pfam" id="PF00378">
    <property type="entry name" value="ECH_1"/>
    <property type="match status" value="1"/>
</dbReference>
<dbReference type="FunFam" id="3.40.50.720:FF:000009">
    <property type="entry name" value="Fatty oxidation complex, alpha subunit"/>
    <property type="match status" value="1"/>
</dbReference>
<comment type="similarity">
    <text evidence="3">In the N-terminal section; belongs to the enoyl-CoA hydratase/isomerase family.</text>
</comment>
<dbReference type="GO" id="GO:0036125">
    <property type="term" value="C:fatty acid beta-oxidation multienzyme complex"/>
    <property type="evidence" value="ECO:0007669"/>
    <property type="project" value="InterPro"/>
</dbReference>
<dbReference type="Gene3D" id="3.90.226.10">
    <property type="entry name" value="2-enoyl-CoA Hydratase, Chain A, domain 1"/>
    <property type="match status" value="1"/>
</dbReference>